<name>A0A8S3ASZ0_9BILA</name>
<dbReference type="EMBL" id="CAJOBI010139061">
    <property type="protein sequence ID" value="CAF4759206.1"/>
    <property type="molecule type" value="Genomic_DNA"/>
</dbReference>
<evidence type="ECO:0000313" key="3">
    <source>
        <dbReference type="Proteomes" id="UP000676336"/>
    </source>
</evidence>
<comment type="caution">
    <text evidence="2">The sequence shown here is derived from an EMBL/GenBank/DDBJ whole genome shotgun (WGS) entry which is preliminary data.</text>
</comment>
<reference evidence="2" key="1">
    <citation type="submission" date="2021-02" db="EMBL/GenBank/DDBJ databases">
        <authorList>
            <person name="Nowell W R."/>
        </authorList>
    </citation>
    <scope>NUCLEOTIDE SEQUENCE</scope>
</reference>
<proteinExistence type="predicted"/>
<evidence type="ECO:0000256" key="1">
    <source>
        <dbReference type="SAM" id="MobiDB-lite"/>
    </source>
</evidence>
<organism evidence="2 3">
    <name type="scientific">Rotaria magnacalcarata</name>
    <dbReference type="NCBI Taxonomy" id="392030"/>
    <lineage>
        <taxon>Eukaryota</taxon>
        <taxon>Metazoa</taxon>
        <taxon>Spiralia</taxon>
        <taxon>Gnathifera</taxon>
        <taxon>Rotifera</taxon>
        <taxon>Eurotatoria</taxon>
        <taxon>Bdelloidea</taxon>
        <taxon>Philodinida</taxon>
        <taxon>Philodinidae</taxon>
        <taxon>Rotaria</taxon>
    </lineage>
</organism>
<feature type="region of interest" description="Disordered" evidence="1">
    <location>
        <begin position="40"/>
        <end position="71"/>
    </location>
</feature>
<accession>A0A8S3ASZ0</accession>
<feature type="compositionally biased region" description="Polar residues" evidence="1">
    <location>
        <begin position="40"/>
        <end position="54"/>
    </location>
</feature>
<evidence type="ECO:0000313" key="2">
    <source>
        <dbReference type="EMBL" id="CAF4759206.1"/>
    </source>
</evidence>
<dbReference type="AlphaFoldDB" id="A0A8S3ASZ0"/>
<dbReference type="Proteomes" id="UP000676336">
    <property type="component" value="Unassembled WGS sequence"/>
</dbReference>
<sequence length="71" mass="7728">MKSIIVEQGGVLFLLQVIQTFADKDRAIVQQAGEALSRLNTDVPNDSLTNNQIPGRTETDKKLQKKSSSAA</sequence>
<feature type="non-terminal residue" evidence="2">
    <location>
        <position position="71"/>
    </location>
</feature>
<protein>
    <submittedName>
        <fullName evidence="2">Uncharacterized protein</fullName>
    </submittedName>
</protein>
<gene>
    <name evidence="2" type="ORF">SMN809_LOCUS45474</name>
</gene>